<comment type="subcellular location">
    <subcellularLocation>
        <location evidence="1">Cytoplasm</location>
    </subcellularLocation>
</comment>
<dbReference type="GO" id="GO:0000159">
    <property type="term" value="C:protein phosphatase type 2A complex"/>
    <property type="evidence" value="ECO:0007669"/>
    <property type="project" value="UniProtKB-UniRule"/>
</dbReference>
<name>A0ABC9F0R4_9POAL</name>
<evidence type="ECO:0000256" key="4">
    <source>
        <dbReference type="PIRNR" id="PIRNR028043"/>
    </source>
</evidence>
<comment type="function">
    <text evidence="4">The B regulatory subunit might modulate substrate selectivity and catalytic activity, and also might direct the localization of the catalytic enzyme to a particular subcellular compartment.</text>
</comment>
<dbReference type="Gene3D" id="1.25.10.10">
    <property type="entry name" value="Leucine-rich Repeat Variant"/>
    <property type="match status" value="1"/>
</dbReference>
<evidence type="ECO:0000256" key="2">
    <source>
        <dbReference type="ARBA" id="ARBA00009745"/>
    </source>
</evidence>
<keyword evidence="3" id="KW-0963">Cytoplasm</keyword>
<reference evidence="5 6" key="2">
    <citation type="submission" date="2024-10" db="EMBL/GenBank/DDBJ databases">
        <authorList>
            <person name="Ryan C."/>
        </authorList>
    </citation>
    <scope>NUCLEOTIDE SEQUENCE [LARGE SCALE GENOMIC DNA]</scope>
</reference>
<dbReference type="FunFam" id="1.25.10.10:FF:000041">
    <property type="entry name" value="Serine/threonine protein phosphatase 2A regulatory subunit"/>
    <property type="match status" value="1"/>
</dbReference>
<dbReference type="PANTHER" id="PTHR10257:SF77">
    <property type="entry name" value="SERINE_THREONINE PROTEIN PHOSPHATASE 2A REGULATORY SUBUNIT"/>
    <property type="match status" value="1"/>
</dbReference>
<dbReference type="InterPro" id="IPR016024">
    <property type="entry name" value="ARM-type_fold"/>
</dbReference>
<comment type="similarity">
    <text evidence="2">Belongs to the phosphatase 2A regulatory subunit B56 family.</text>
</comment>
<proteinExistence type="inferred from homology"/>
<evidence type="ECO:0000256" key="3">
    <source>
        <dbReference type="ARBA" id="ARBA00022490"/>
    </source>
</evidence>
<dbReference type="InterPro" id="IPR011989">
    <property type="entry name" value="ARM-like"/>
</dbReference>
<evidence type="ECO:0000313" key="6">
    <source>
        <dbReference type="Proteomes" id="UP001497457"/>
    </source>
</evidence>
<organism evidence="5 6">
    <name type="scientific">Urochloa decumbens</name>
    <dbReference type="NCBI Taxonomy" id="240449"/>
    <lineage>
        <taxon>Eukaryota</taxon>
        <taxon>Viridiplantae</taxon>
        <taxon>Streptophyta</taxon>
        <taxon>Embryophyta</taxon>
        <taxon>Tracheophyta</taxon>
        <taxon>Spermatophyta</taxon>
        <taxon>Magnoliopsida</taxon>
        <taxon>Liliopsida</taxon>
        <taxon>Poales</taxon>
        <taxon>Poaceae</taxon>
        <taxon>PACMAD clade</taxon>
        <taxon>Panicoideae</taxon>
        <taxon>Panicodae</taxon>
        <taxon>Paniceae</taxon>
        <taxon>Melinidinae</taxon>
        <taxon>Urochloa</taxon>
    </lineage>
</organism>
<dbReference type="PIRSF" id="PIRSF028043">
    <property type="entry name" value="PP2A_B56"/>
    <property type="match status" value="1"/>
</dbReference>
<reference evidence="6" key="1">
    <citation type="submission" date="2024-06" db="EMBL/GenBank/DDBJ databases">
        <authorList>
            <person name="Ryan C."/>
        </authorList>
    </citation>
    <scope>NUCLEOTIDE SEQUENCE [LARGE SCALE GENOMIC DNA]</scope>
</reference>
<dbReference type="SUPFAM" id="SSF48371">
    <property type="entry name" value="ARM repeat"/>
    <property type="match status" value="1"/>
</dbReference>
<dbReference type="Proteomes" id="UP001497457">
    <property type="component" value="Chromosome 5rd"/>
</dbReference>
<evidence type="ECO:0000313" key="5">
    <source>
        <dbReference type="EMBL" id="CAL5066058.1"/>
    </source>
</evidence>
<dbReference type="InterPro" id="IPR002554">
    <property type="entry name" value="PP2A_B56"/>
</dbReference>
<dbReference type="PANTHER" id="PTHR10257">
    <property type="entry name" value="SERINE/THREONINE PROTEIN PHOSPHATASE 2A PP2A REGULATORY SUBUNIT B"/>
    <property type="match status" value="1"/>
</dbReference>
<dbReference type="GO" id="GO:0005737">
    <property type="term" value="C:cytoplasm"/>
    <property type="evidence" value="ECO:0007669"/>
    <property type="project" value="UniProtKB-SubCell"/>
</dbReference>
<gene>
    <name evidence="5" type="ORF">URODEC1_LOCUS100251</name>
</gene>
<protein>
    <recommendedName>
        <fullName evidence="4">Serine/threonine protein phosphatase 2A regulatory subunit</fullName>
    </recommendedName>
</protein>
<dbReference type="Pfam" id="PF01603">
    <property type="entry name" value="B56"/>
    <property type="match status" value="1"/>
</dbReference>
<keyword evidence="6" id="KW-1185">Reference proteome</keyword>
<dbReference type="GO" id="GO:0019888">
    <property type="term" value="F:protein phosphatase regulator activity"/>
    <property type="evidence" value="ECO:0007669"/>
    <property type="project" value="UniProtKB-UniRule"/>
</dbReference>
<sequence>MMKQIFGRRKGSKTANKELIGGRRHAVLNQQSSSGATDLSGQQPILSGTGHAYGNGNCIGFPESRMSDALFSSNFRPLPSIKDMPNTEKQNLLIVKLNMCCTLFDFTDPTRNIKEKKIKVETLLDILDYVKTANAKFPEIVVERITKMISVNLFRTLVIPPREKMVLQAFDLEEDEPLADPAWPHLHLVYELLLNFVQSPETDSKLAKRYVDHSFILRLLELFDSEDPRERDYLKQVLHRIYGKFMVYRPFIRKSINNVFYQFIYETEKHNGIAELLEILGSIINGFALPLKEEHKLFLVRTLIPLHKARCISMYHRQLSYCITQFVEKDAKLTDTIIRGIIKYWPVTNSPKEVLFLTELEDILEATQPSEFQKCIVPVFCQVARCFNSSHFQVAERALFLWNNDRVENLISHNSKAILSIILPALDKNINGHWNPAVQSLSLNVQKLFSEREPEVFAECMLKYEEDKIRKEQLKLKQEAAWKRLDVIASAKATSGEAVLVSPSLPRQPSV</sequence>
<accession>A0ABC9F0R4</accession>
<dbReference type="EMBL" id="OZ075115">
    <property type="protein sequence ID" value="CAL5066058.1"/>
    <property type="molecule type" value="Genomic_DNA"/>
</dbReference>
<dbReference type="AlphaFoldDB" id="A0ABC9F0R4"/>
<evidence type="ECO:0000256" key="1">
    <source>
        <dbReference type="ARBA" id="ARBA00004496"/>
    </source>
</evidence>